<organism evidence="7 8">
    <name type="scientific">Coccomyxa viridis</name>
    <dbReference type="NCBI Taxonomy" id="1274662"/>
    <lineage>
        <taxon>Eukaryota</taxon>
        <taxon>Viridiplantae</taxon>
        <taxon>Chlorophyta</taxon>
        <taxon>core chlorophytes</taxon>
        <taxon>Trebouxiophyceae</taxon>
        <taxon>Trebouxiophyceae incertae sedis</taxon>
        <taxon>Coccomyxaceae</taxon>
        <taxon>Coccomyxa</taxon>
    </lineage>
</organism>
<dbReference type="InterPro" id="IPR050262">
    <property type="entry name" value="Ribose-5P_isomerase"/>
</dbReference>
<evidence type="ECO:0000256" key="5">
    <source>
        <dbReference type="ARBA" id="ARBA00023235"/>
    </source>
</evidence>
<comment type="caution">
    <text evidence="7">The sequence shown here is derived from an EMBL/GenBank/DDBJ whole genome shotgun (WGS) entry which is preliminary data.</text>
</comment>
<keyword evidence="5" id="KW-0413">Isomerase</keyword>
<comment type="catalytic activity">
    <reaction evidence="1">
        <text>aldehydo-D-ribose 5-phosphate = D-ribulose 5-phosphate</text>
        <dbReference type="Rhea" id="RHEA:14657"/>
        <dbReference type="ChEBI" id="CHEBI:58121"/>
        <dbReference type="ChEBI" id="CHEBI:58273"/>
        <dbReference type="EC" id="5.3.1.6"/>
    </reaction>
</comment>
<dbReference type="InterPro" id="IPR004788">
    <property type="entry name" value="Ribose5P_isomerase_type_A"/>
</dbReference>
<dbReference type="EMBL" id="CAXHTA020000001">
    <property type="protein sequence ID" value="CAL5218480.1"/>
    <property type="molecule type" value="Genomic_DNA"/>
</dbReference>
<gene>
    <name evidence="7" type="primary">g166</name>
    <name evidence="7" type="ORF">VP750_LOCUS139</name>
</gene>
<dbReference type="PANTHER" id="PTHR43748:SF1">
    <property type="entry name" value="RIBOSE-5-PHOSPHATE ISOMERASE 4, CHLOROPLASTIC-RELATED"/>
    <property type="match status" value="1"/>
</dbReference>
<reference evidence="7 8" key="1">
    <citation type="submission" date="2024-06" db="EMBL/GenBank/DDBJ databases">
        <authorList>
            <person name="Kraege A."/>
            <person name="Thomma B."/>
        </authorList>
    </citation>
    <scope>NUCLEOTIDE SEQUENCE [LARGE SCALE GENOMIC DNA]</scope>
</reference>
<dbReference type="Pfam" id="PF06026">
    <property type="entry name" value="Rib_5-P_isom_A"/>
    <property type="match status" value="1"/>
</dbReference>
<feature type="region of interest" description="Disordered" evidence="6">
    <location>
        <begin position="16"/>
        <end position="42"/>
    </location>
</feature>
<comment type="pathway">
    <text evidence="2">Carbohydrate degradation; pentose phosphate pathway; D-ribose 5-phosphate from D-ribulose 5-phosphate (non-oxidative stage): step 1/1.</text>
</comment>
<feature type="compositionally biased region" description="Basic residues" evidence="6">
    <location>
        <begin position="21"/>
        <end position="32"/>
    </location>
</feature>
<keyword evidence="8" id="KW-1185">Reference proteome</keyword>
<dbReference type="Proteomes" id="UP001497392">
    <property type="component" value="Unassembled WGS sequence"/>
</dbReference>
<dbReference type="EC" id="5.3.1.6" evidence="4"/>
<sequence>MYTQLYNGHHQIRPFTSSPKLCRHHHQSRHSRPNCTSEGGQKDNYRKSAEIVVDIFLKDKGLVGLGNGPFAAQVIECIAEKRKLQLKPLQGFQFVPATDTAAVEAAVHGLPVTDLTPDSQVDLTILEVDQLDANSLACIIGQNPEGALPVQPPVPRLQQLLAQSHQLVALVSDPSKVVQRLSGDVPVFISAGEGPEDWEAPAEEVDDRFLGDAQIWRRSASGTANPRGGSDPYLSSNNEHILDIKFESSLRLDGRESCSYEDIAEAIEEISGVVAHGLVLKDHVTAVVHTPEGAQILRKSVAADAFADL</sequence>
<evidence type="ECO:0000256" key="2">
    <source>
        <dbReference type="ARBA" id="ARBA00004988"/>
    </source>
</evidence>
<evidence type="ECO:0000256" key="3">
    <source>
        <dbReference type="ARBA" id="ARBA00008088"/>
    </source>
</evidence>
<dbReference type="SUPFAM" id="SSF100950">
    <property type="entry name" value="NagB/RpiA/CoA transferase-like"/>
    <property type="match status" value="1"/>
</dbReference>
<evidence type="ECO:0000256" key="1">
    <source>
        <dbReference type="ARBA" id="ARBA00001713"/>
    </source>
</evidence>
<dbReference type="InterPro" id="IPR037171">
    <property type="entry name" value="NagB/RpiA_transferase-like"/>
</dbReference>
<evidence type="ECO:0000256" key="4">
    <source>
        <dbReference type="ARBA" id="ARBA00011959"/>
    </source>
</evidence>
<evidence type="ECO:0000256" key="6">
    <source>
        <dbReference type="SAM" id="MobiDB-lite"/>
    </source>
</evidence>
<protein>
    <recommendedName>
        <fullName evidence="4">ribose-5-phosphate isomerase</fullName>
        <ecNumber evidence="4">5.3.1.6</ecNumber>
    </recommendedName>
</protein>
<proteinExistence type="inferred from homology"/>
<evidence type="ECO:0000313" key="8">
    <source>
        <dbReference type="Proteomes" id="UP001497392"/>
    </source>
</evidence>
<dbReference type="Gene3D" id="3.40.50.1360">
    <property type="match status" value="1"/>
</dbReference>
<accession>A0ABP1FF20</accession>
<name>A0ABP1FF20_9CHLO</name>
<comment type="similarity">
    <text evidence="3">Belongs to the ribose 5-phosphate isomerase family.</text>
</comment>
<dbReference type="PANTHER" id="PTHR43748">
    <property type="entry name" value="RIBOSE-5-PHOSPHATE ISOMERASE 3, CHLOROPLASTIC-RELATED"/>
    <property type="match status" value="1"/>
</dbReference>
<dbReference type="Gene3D" id="3.30.70.260">
    <property type="match status" value="1"/>
</dbReference>
<evidence type="ECO:0000313" key="7">
    <source>
        <dbReference type="EMBL" id="CAL5218480.1"/>
    </source>
</evidence>